<dbReference type="SUPFAM" id="SSF88946">
    <property type="entry name" value="Sigma2 domain of RNA polymerase sigma factors"/>
    <property type="match status" value="1"/>
</dbReference>
<dbReference type="AlphaFoldDB" id="A0A5B9MNS2"/>
<keyword evidence="3" id="KW-0731">Sigma factor</keyword>
<dbReference type="KEGG" id="smam:Mal15_67250"/>
<dbReference type="InterPro" id="IPR039425">
    <property type="entry name" value="RNA_pol_sigma-70-like"/>
</dbReference>
<name>A0A5B9MNS2_9BACT</name>
<dbReference type="InterPro" id="IPR014284">
    <property type="entry name" value="RNA_pol_sigma-70_dom"/>
</dbReference>
<dbReference type="PANTHER" id="PTHR43133">
    <property type="entry name" value="RNA POLYMERASE ECF-TYPE SIGMA FACTO"/>
    <property type="match status" value="1"/>
</dbReference>
<evidence type="ECO:0000256" key="4">
    <source>
        <dbReference type="ARBA" id="ARBA00023163"/>
    </source>
</evidence>
<dbReference type="NCBIfam" id="TIGR02989">
    <property type="entry name" value="Sig-70_gvs1"/>
    <property type="match status" value="1"/>
</dbReference>
<dbReference type="InterPro" id="IPR007627">
    <property type="entry name" value="RNA_pol_sigma70_r2"/>
</dbReference>
<dbReference type="GO" id="GO:0006352">
    <property type="term" value="P:DNA-templated transcription initiation"/>
    <property type="evidence" value="ECO:0007669"/>
    <property type="project" value="InterPro"/>
</dbReference>
<keyword evidence="7" id="KW-1185">Reference proteome</keyword>
<dbReference type="Gene3D" id="1.10.10.10">
    <property type="entry name" value="Winged helix-like DNA-binding domain superfamily/Winged helix DNA-binding domain"/>
    <property type="match status" value="1"/>
</dbReference>
<dbReference type="EMBL" id="CP036264">
    <property type="protein sequence ID" value="QEG02604.1"/>
    <property type="molecule type" value="Genomic_DNA"/>
</dbReference>
<reference evidence="6 7" key="1">
    <citation type="submission" date="2019-02" db="EMBL/GenBank/DDBJ databases">
        <title>Planctomycetal bacteria perform biofilm scaping via a novel small molecule.</title>
        <authorList>
            <person name="Jeske O."/>
            <person name="Boedeker C."/>
            <person name="Wiegand S."/>
            <person name="Breitling P."/>
            <person name="Kallscheuer N."/>
            <person name="Jogler M."/>
            <person name="Rohde M."/>
            <person name="Petersen J."/>
            <person name="Medema M.H."/>
            <person name="Surup F."/>
            <person name="Jogler C."/>
        </authorList>
    </citation>
    <scope>NUCLEOTIDE SEQUENCE [LARGE SCALE GENOMIC DNA]</scope>
    <source>
        <strain evidence="6 7">Mal15</strain>
    </source>
</reference>
<comment type="similarity">
    <text evidence="1">Belongs to the sigma-70 factor family. ECF subfamily.</text>
</comment>
<proteinExistence type="inferred from homology"/>
<dbReference type="InterPro" id="IPR013324">
    <property type="entry name" value="RNA_pol_sigma_r3/r4-like"/>
</dbReference>
<keyword evidence="4" id="KW-0804">Transcription</keyword>
<evidence type="ECO:0000256" key="2">
    <source>
        <dbReference type="ARBA" id="ARBA00023015"/>
    </source>
</evidence>
<dbReference type="Gene3D" id="1.10.1740.10">
    <property type="match status" value="1"/>
</dbReference>
<evidence type="ECO:0000259" key="5">
    <source>
        <dbReference type="Pfam" id="PF04542"/>
    </source>
</evidence>
<evidence type="ECO:0000256" key="3">
    <source>
        <dbReference type="ARBA" id="ARBA00023082"/>
    </source>
</evidence>
<gene>
    <name evidence="6" type="ORF">Mal15_67250</name>
</gene>
<evidence type="ECO:0000256" key="1">
    <source>
        <dbReference type="ARBA" id="ARBA00010641"/>
    </source>
</evidence>
<keyword evidence="2" id="KW-0805">Transcription regulation</keyword>
<sequence length="165" mass="19063">MRLLIEEESAVRAYVRRLVPTWHDVEEIVQQTSLIAWKKFNELDNHERFGGWLMTIARFEALKFRRSLARSPLVFSDKLAEQLADAQGTINASDADRKHALESCLQKLDEKPRKMILAVYQPGATIREYAHQQSRPEQAVYKSIQRLRHKLLDCVKDTLAMGEGS</sequence>
<evidence type="ECO:0000313" key="7">
    <source>
        <dbReference type="Proteomes" id="UP000321353"/>
    </source>
</evidence>
<dbReference type="SUPFAM" id="SSF88659">
    <property type="entry name" value="Sigma3 and sigma4 domains of RNA polymerase sigma factors"/>
    <property type="match status" value="1"/>
</dbReference>
<dbReference type="PANTHER" id="PTHR43133:SF51">
    <property type="entry name" value="RNA POLYMERASE SIGMA FACTOR"/>
    <property type="match status" value="1"/>
</dbReference>
<accession>A0A5B9MNS2</accession>
<dbReference type="NCBIfam" id="TIGR02937">
    <property type="entry name" value="sigma70-ECF"/>
    <property type="match status" value="1"/>
</dbReference>
<dbReference type="InterPro" id="IPR036388">
    <property type="entry name" value="WH-like_DNA-bd_sf"/>
</dbReference>
<protein>
    <submittedName>
        <fullName evidence="6">RNA polymerase sigma factor</fullName>
    </submittedName>
</protein>
<dbReference type="InterPro" id="IPR013325">
    <property type="entry name" value="RNA_pol_sigma_r2"/>
</dbReference>
<organism evidence="6 7">
    <name type="scientific">Stieleria maiorica</name>
    <dbReference type="NCBI Taxonomy" id="2795974"/>
    <lineage>
        <taxon>Bacteria</taxon>
        <taxon>Pseudomonadati</taxon>
        <taxon>Planctomycetota</taxon>
        <taxon>Planctomycetia</taxon>
        <taxon>Pirellulales</taxon>
        <taxon>Pirellulaceae</taxon>
        <taxon>Stieleria</taxon>
    </lineage>
</organism>
<feature type="domain" description="RNA polymerase sigma-70 region 2" evidence="5">
    <location>
        <begin position="8"/>
        <end position="70"/>
    </location>
</feature>
<dbReference type="Proteomes" id="UP000321353">
    <property type="component" value="Chromosome"/>
</dbReference>
<dbReference type="Pfam" id="PF04542">
    <property type="entry name" value="Sigma70_r2"/>
    <property type="match status" value="1"/>
</dbReference>
<dbReference type="InterPro" id="IPR014331">
    <property type="entry name" value="RNA_pol_sigma70_ECF_RHOBA"/>
</dbReference>
<evidence type="ECO:0000313" key="6">
    <source>
        <dbReference type="EMBL" id="QEG02604.1"/>
    </source>
</evidence>
<dbReference type="GO" id="GO:0016987">
    <property type="term" value="F:sigma factor activity"/>
    <property type="evidence" value="ECO:0007669"/>
    <property type="project" value="UniProtKB-KW"/>
</dbReference>